<dbReference type="Pfam" id="PF01609">
    <property type="entry name" value="DDE_Tnp_1"/>
    <property type="match status" value="1"/>
</dbReference>
<dbReference type="SUPFAM" id="SSF53098">
    <property type="entry name" value="Ribonuclease H-like"/>
    <property type="match status" value="1"/>
</dbReference>
<feature type="domain" description="Transposase IS4-like" evidence="1">
    <location>
        <begin position="128"/>
        <end position="353"/>
    </location>
</feature>
<dbReference type="InterPro" id="IPR012337">
    <property type="entry name" value="RNaseH-like_sf"/>
</dbReference>
<dbReference type="PANTHER" id="PTHR37529:SF1">
    <property type="entry name" value="TRANSPOSASE INSG FOR INSERTION SEQUENCE ELEMENT IS4-RELATED"/>
    <property type="match status" value="1"/>
</dbReference>
<evidence type="ECO:0000313" key="3">
    <source>
        <dbReference type="EMBL" id="WEF33464.1"/>
    </source>
</evidence>
<protein>
    <submittedName>
        <fullName evidence="3">IS4 family transposase</fullName>
    </submittedName>
</protein>
<dbReference type="NCBIfam" id="NF033592">
    <property type="entry name" value="transpos_IS4_1"/>
    <property type="match status" value="1"/>
</dbReference>
<dbReference type="Gene3D" id="3.90.350.10">
    <property type="entry name" value="Transposase Inhibitor Protein From Tn5, Chain A, domain 1"/>
    <property type="match status" value="1"/>
</dbReference>
<feature type="domain" description="Transposase IS4 N-terminal" evidence="2">
    <location>
        <begin position="20"/>
        <end position="108"/>
    </location>
</feature>
<proteinExistence type="predicted"/>
<dbReference type="PANTHER" id="PTHR37529">
    <property type="entry name" value="TRANSPOSASE INSG FOR INSERTION SEQUENCE ELEMENT IS4-RELATED"/>
    <property type="match status" value="1"/>
</dbReference>
<dbReference type="InterPro" id="IPR047952">
    <property type="entry name" value="Transpos_IS4"/>
</dbReference>
<keyword evidence="4" id="KW-1185">Reference proteome</keyword>
<dbReference type="Proteomes" id="UP001216510">
    <property type="component" value="Chromosome"/>
</dbReference>
<evidence type="ECO:0000259" key="1">
    <source>
        <dbReference type="Pfam" id="PF01609"/>
    </source>
</evidence>
<dbReference type="RefSeq" id="WP_277416165.1">
    <property type="nucleotide sequence ID" value="NZ_CP119083.1"/>
</dbReference>
<accession>A0ABY8BC32</accession>
<gene>
    <name evidence="3" type="ORF">PX653_01345</name>
</gene>
<reference evidence="3 4" key="1">
    <citation type="submission" date="2023-02" db="EMBL/GenBank/DDBJ databases">
        <title>Gemone sequence of Telluria chitinolytica ACM 3522T.</title>
        <authorList>
            <person name="Frediansyah A."/>
            <person name="Miess H."/>
            <person name="Gross H."/>
        </authorList>
    </citation>
    <scope>NUCLEOTIDE SEQUENCE [LARGE SCALE GENOMIC DNA]</scope>
    <source>
        <strain evidence="3 4">ACM 3522</strain>
    </source>
</reference>
<organism evidence="3 4">
    <name type="scientific">Pseudoduganella chitinolytica</name>
    <dbReference type="NCBI Taxonomy" id="34070"/>
    <lineage>
        <taxon>Bacteria</taxon>
        <taxon>Pseudomonadati</taxon>
        <taxon>Pseudomonadota</taxon>
        <taxon>Betaproteobacteria</taxon>
        <taxon>Burkholderiales</taxon>
        <taxon>Oxalobacteraceae</taxon>
        <taxon>Telluria group</taxon>
        <taxon>Pseudoduganella</taxon>
    </lineage>
</organism>
<name>A0ABY8BC32_9BURK</name>
<sequence>MLDDALHFLVQAQEDPDWARLGRHLPSEWIEQAVVHTGKASIRRRRLPTEQVEWLVVALALYRHQSISEVVDDLDLALPDVQAPFVSKSAVAQARQRVGAEPLRALFEISAKAWSEQDRKQYLFKGLSLYAMDGTTLKTADTPEQRDHFGEQSYASGRIASYPQVRGVTLTAVPTHLIRDAKFGPYGINEMLYAKELLASIPDDSLTVFDKGFLSAEILCGLTVGGTNRHFIIPAKSNTKWEVVGGTADDAMIEMRVSPQARKKCPDLPETWRARAITIIDQSARKHVLLTSLCDTKRYTAKDVATCYTRRWQIETSYRELKQTMMGRALTLRSRTVEGVYQEIWGTLTAYNLIRLEIAKAALAVKCEPTEVSFIRAFHVIQYELHWAAVTRSHGKLPALMQRLRQRLLMLLNEERPGRKIDRAVKALPHRYTVRVLKKDLN</sequence>
<dbReference type="InterPro" id="IPR024473">
    <property type="entry name" value="Transposases_IS4_N"/>
</dbReference>
<evidence type="ECO:0000313" key="4">
    <source>
        <dbReference type="Proteomes" id="UP001216510"/>
    </source>
</evidence>
<dbReference type="EMBL" id="CP119083">
    <property type="protein sequence ID" value="WEF33464.1"/>
    <property type="molecule type" value="Genomic_DNA"/>
</dbReference>
<dbReference type="Pfam" id="PF13006">
    <property type="entry name" value="Nterm_IS4"/>
    <property type="match status" value="1"/>
</dbReference>
<evidence type="ECO:0000259" key="2">
    <source>
        <dbReference type="Pfam" id="PF13006"/>
    </source>
</evidence>
<dbReference type="InterPro" id="IPR002559">
    <property type="entry name" value="Transposase_11"/>
</dbReference>